<dbReference type="GO" id="GO:0005737">
    <property type="term" value="C:cytoplasm"/>
    <property type="evidence" value="ECO:0007669"/>
    <property type="project" value="UniProtKB-SubCell"/>
</dbReference>
<dbReference type="RefSeq" id="WP_067942798.1">
    <property type="nucleotide sequence ID" value="NZ_CP014228.1"/>
</dbReference>
<keyword evidence="4 9" id="KW-0808">Transferase</keyword>
<dbReference type="PANTHER" id="PTHR23342:SF0">
    <property type="entry name" value="N-ACETYLGLUTAMATE SYNTHASE, MITOCHONDRIAL"/>
    <property type="match status" value="1"/>
</dbReference>
<dbReference type="GO" id="GO:0042450">
    <property type="term" value="P:L-arginine biosynthetic process via ornithine"/>
    <property type="evidence" value="ECO:0007669"/>
    <property type="project" value="UniProtKB-UniRule"/>
</dbReference>
<dbReference type="PRINTS" id="PR00474">
    <property type="entry name" value="GLU5KINASE"/>
</dbReference>
<feature type="binding site" evidence="9">
    <location>
        <position position="97"/>
    </location>
    <ligand>
        <name>substrate</name>
    </ligand>
</feature>
<evidence type="ECO:0000256" key="7">
    <source>
        <dbReference type="ARBA" id="ARBA00022840"/>
    </source>
</evidence>
<comment type="similarity">
    <text evidence="9">Belongs to the acetylglutamate kinase family. ArgB subfamily.</text>
</comment>
<evidence type="ECO:0000313" key="12">
    <source>
        <dbReference type="Proteomes" id="UP000065220"/>
    </source>
</evidence>
<keyword evidence="7 9" id="KW-0067">ATP-binding</keyword>
<evidence type="ECO:0000313" key="11">
    <source>
        <dbReference type="EMBL" id="AMD87771.1"/>
    </source>
</evidence>
<evidence type="ECO:0000256" key="4">
    <source>
        <dbReference type="ARBA" id="ARBA00022679"/>
    </source>
</evidence>
<comment type="subcellular location">
    <subcellularLocation>
        <location evidence="9">Cytoplasm</location>
    </subcellularLocation>
</comment>
<evidence type="ECO:0000256" key="9">
    <source>
        <dbReference type="HAMAP-Rule" id="MF_00082"/>
    </source>
</evidence>
<name>A0A109W2X4_ACTRD</name>
<dbReference type="EMBL" id="CP014228">
    <property type="protein sequence ID" value="AMD87771.1"/>
    <property type="molecule type" value="Genomic_DNA"/>
</dbReference>
<evidence type="ECO:0000256" key="1">
    <source>
        <dbReference type="ARBA" id="ARBA00004828"/>
    </source>
</evidence>
<dbReference type="HAMAP" id="MF_00082">
    <property type="entry name" value="ArgB"/>
    <property type="match status" value="1"/>
</dbReference>
<dbReference type="OrthoDB" id="9803155at2"/>
<sequence>MSTSTDTAPGPRITPAQKASVLLEAMPWLRAYRGATIVIKYGGNAMVDESLKRAFAEDVLFLHQVGLRPVVVHGGGPQINAMLGRLGIESEFRGGLRVTTPEVMDVVRMVLTGSVQRELVSLLNVHGSPAVGISGEDGGLLSARQRLATVDGESVDVGLVGDVVRVDPRTVTELLDQGRIPVISSVAPLMADPTTVLNINADTAAAAIAIALKAQKLIMLTDVEGLYSNWPDRTSLVSRIGVDALEALLPELESGMIPKMEACLRAVQGGVGQAHVVDGREPHSMLLEIVTDDGVGTVVYPEHTSQSRTKGGPTL</sequence>
<dbReference type="Gene3D" id="3.40.1160.10">
    <property type="entry name" value="Acetylglutamate kinase-like"/>
    <property type="match status" value="1"/>
</dbReference>
<evidence type="ECO:0000256" key="3">
    <source>
        <dbReference type="ARBA" id="ARBA00022605"/>
    </source>
</evidence>
<dbReference type="EC" id="2.7.2.8" evidence="9"/>
<feature type="site" description="Transition state stabilizer" evidence="9">
    <location>
        <position position="259"/>
    </location>
</feature>
<comment type="function">
    <text evidence="9">Catalyzes the ATP-dependent phosphorylation of N-acetyl-L-glutamate.</text>
</comment>
<dbReference type="GO" id="GO:0005524">
    <property type="term" value="F:ATP binding"/>
    <property type="evidence" value="ECO:0007669"/>
    <property type="project" value="UniProtKB-UniRule"/>
</dbReference>
<keyword evidence="5 9" id="KW-0547">Nucleotide-binding</keyword>
<gene>
    <name evidence="9" type="primary">argB</name>
    <name evidence="11" type="ORF">AXF14_09450</name>
</gene>
<dbReference type="InterPro" id="IPR001048">
    <property type="entry name" value="Asp/Glu/Uridylate_kinase"/>
</dbReference>
<dbReference type="InterPro" id="IPR004662">
    <property type="entry name" value="AcgluKinase_fam"/>
</dbReference>
<dbReference type="InterPro" id="IPR001057">
    <property type="entry name" value="Glu/AcGlu_kinase"/>
</dbReference>
<keyword evidence="3 9" id="KW-0028">Amino-acid biosynthesis</keyword>
<dbReference type="Proteomes" id="UP000065220">
    <property type="component" value="Chromosome"/>
</dbReference>
<dbReference type="SUPFAM" id="SSF53633">
    <property type="entry name" value="Carbamate kinase-like"/>
    <property type="match status" value="1"/>
</dbReference>
<evidence type="ECO:0000259" key="10">
    <source>
        <dbReference type="Pfam" id="PF00696"/>
    </source>
</evidence>
<protein>
    <recommendedName>
        <fullName evidence="9">Acetylglutamate kinase</fullName>
        <ecNumber evidence="9">2.7.2.8</ecNumber>
    </recommendedName>
    <alternativeName>
        <fullName evidence="9">N-acetyl-L-glutamate 5-phosphotransferase</fullName>
    </alternativeName>
    <alternativeName>
        <fullName evidence="9">NAG kinase</fullName>
        <shortName evidence="9">NAGK</shortName>
    </alternativeName>
</protein>
<feature type="site" description="Transition state stabilizer" evidence="9">
    <location>
        <position position="40"/>
    </location>
</feature>
<keyword evidence="2 9" id="KW-0055">Arginine biosynthesis</keyword>
<evidence type="ECO:0000256" key="5">
    <source>
        <dbReference type="ARBA" id="ARBA00022741"/>
    </source>
</evidence>
<keyword evidence="6 9" id="KW-0418">Kinase</keyword>
<evidence type="ECO:0000256" key="8">
    <source>
        <dbReference type="ARBA" id="ARBA00048141"/>
    </source>
</evidence>
<keyword evidence="9" id="KW-0963">Cytoplasm</keyword>
<accession>A0A109W2X4</accession>
<dbReference type="NCBIfam" id="TIGR00761">
    <property type="entry name" value="argB"/>
    <property type="match status" value="1"/>
</dbReference>
<dbReference type="InterPro" id="IPR037528">
    <property type="entry name" value="ArgB"/>
</dbReference>
<dbReference type="GO" id="GO:0003991">
    <property type="term" value="F:acetylglutamate kinase activity"/>
    <property type="evidence" value="ECO:0007669"/>
    <property type="project" value="UniProtKB-UniRule"/>
</dbReference>
<dbReference type="PANTHER" id="PTHR23342">
    <property type="entry name" value="N-ACETYLGLUTAMATE SYNTHASE"/>
    <property type="match status" value="1"/>
</dbReference>
<feature type="domain" description="Aspartate/glutamate/uridylate kinase" evidence="10">
    <location>
        <begin position="36"/>
        <end position="278"/>
    </location>
</feature>
<dbReference type="PIRSF" id="PIRSF000728">
    <property type="entry name" value="NAGK"/>
    <property type="match status" value="1"/>
</dbReference>
<dbReference type="Pfam" id="PF00696">
    <property type="entry name" value="AA_kinase"/>
    <property type="match status" value="1"/>
</dbReference>
<dbReference type="STRING" id="111015.AXF14_09450"/>
<dbReference type="CDD" id="cd04250">
    <property type="entry name" value="AAK_NAGK-C"/>
    <property type="match status" value="1"/>
</dbReference>
<dbReference type="InterPro" id="IPR041727">
    <property type="entry name" value="NAGK-C"/>
</dbReference>
<comment type="pathway">
    <text evidence="1 9">Amino-acid biosynthesis; L-arginine biosynthesis; N(2)-acetyl-L-ornithine from L-glutamate: step 2/4.</text>
</comment>
<keyword evidence="12" id="KW-1185">Reference proteome</keyword>
<comment type="catalytic activity">
    <reaction evidence="8 9">
        <text>N-acetyl-L-glutamate + ATP = N-acetyl-L-glutamyl 5-phosphate + ADP</text>
        <dbReference type="Rhea" id="RHEA:14629"/>
        <dbReference type="ChEBI" id="CHEBI:30616"/>
        <dbReference type="ChEBI" id="CHEBI:44337"/>
        <dbReference type="ChEBI" id="CHEBI:57936"/>
        <dbReference type="ChEBI" id="CHEBI:456216"/>
        <dbReference type="EC" id="2.7.2.8"/>
    </reaction>
</comment>
<dbReference type="UniPathway" id="UPA00068">
    <property type="reaction ID" value="UER00107"/>
</dbReference>
<organism evidence="11 12">
    <name type="scientific">Actinomyces radicidentis</name>
    <dbReference type="NCBI Taxonomy" id="111015"/>
    <lineage>
        <taxon>Bacteria</taxon>
        <taxon>Bacillati</taxon>
        <taxon>Actinomycetota</taxon>
        <taxon>Actinomycetes</taxon>
        <taxon>Actinomycetales</taxon>
        <taxon>Actinomycetaceae</taxon>
        <taxon>Actinomyces</taxon>
    </lineage>
</organism>
<dbReference type="InterPro" id="IPR036393">
    <property type="entry name" value="AceGlu_kinase-like_sf"/>
</dbReference>
<evidence type="ECO:0000256" key="6">
    <source>
        <dbReference type="ARBA" id="ARBA00022777"/>
    </source>
</evidence>
<dbReference type="AlphaFoldDB" id="A0A109W2X4"/>
<reference evidence="12" key="1">
    <citation type="submission" date="2016-02" db="EMBL/GenBank/DDBJ databases">
        <authorList>
            <person name="Holder M.E."/>
            <person name="Ajami N.J."/>
            <person name="Petrosino J.F."/>
        </authorList>
    </citation>
    <scope>NUCLEOTIDE SEQUENCE [LARGE SCALE GENOMIC DNA]</scope>
    <source>
        <strain evidence="12">CCUG 36733</strain>
    </source>
</reference>
<dbReference type="FunFam" id="3.40.1160.10:FF:000004">
    <property type="entry name" value="Acetylglutamate kinase"/>
    <property type="match status" value="1"/>
</dbReference>
<evidence type="ECO:0000256" key="2">
    <source>
        <dbReference type="ARBA" id="ARBA00022571"/>
    </source>
</evidence>
<proteinExistence type="inferred from homology"/>
<feature type="binding site" evidence="9">
    <location>
        <position position="198"/>
    </location>
    <ligand>
        <name>substrate</name>
    </ligand>
</feature>
<dbReference type="KEGG" id="ard:AXF14_09450"/>
<feature type="binding site" evidence="9">
    <location>
        <begin position="75"/>
        <end position="76"/>
    </location>
    <ligand>
        <name>substrate</name>
    </ligand>
</feature>